<dbReference type="AlphaFoldDB" id="A0AAD6ZUG6"/>
<dbReference type="Pfam" id="PF00172">
    <property type="entry name" value="Zn_clus"/>
    <property type="match status" value="1"/>
</dbReference>
<feature type="region of interest" description="Disordered" evidence="3">
    <location>
        <begin position="76"/>
        <end position="99"/>
    </location>
</feature>
<dbReference type="GO" id="GO:0008270">
    <property type="term" value="F:zinc ion binding"/>
    <property type="evidence" value="ECO:0007669"/>
    <property type="project" value="InterPro"/>
</dbReference>
<evidence type="ECO:0000256" key="3">
    <source>
        <dbReference type="SAM" id="MobiDB-lite"/>
    </source>
</evidence>
<feature type="region of interest" description="Disordered" evidence="3">
    <location>
        <begin position="626"/>
        <end position="669"/>
    </location>
</feature>
<dbReference type="Gene3D" id="4.10.240.10">
    <property type="entry name" value="Zn(2)-C6 fungal-type DNA-binding domain"/>
    <property type="match status" value="1"/>
</dbReference>
<keyword evidence="2" id="KW-0539">Nucleus</keyword>
<dbReference type="InterPro" id="IPR007219">
    <property type="entry name" value="XnlR_reg_dom"/>
</dbReference>
<dbReference type="SMART" id="SM00906">
    <property type="entry name" value="Fungal_trans"/>
    <property type="match status" value="1"/>
</dbReference>
<organism evidence="5 6">
    <name type="scientific">Mycena albidolilacea</name>
    <dbReference type="NCBI Taxonomy" id="1033008"/>
    <lineage>
        <taxon>Eukaryota</taxon>
        <taxon>Fungi</taxon>
        <taxon>Dikarya</taxon>
        <taxon>Basidiomycota</taxon>
        <taxon>Agaricomycotina</taxon>
        <taxon>Agaricomycetes</taxon>
        <taxon>Agaricomycetidae</taxon>
        <taxon>Agaricales</taxon>
        <taxon>Marasmiineae</taxon>
        <taxon>Mycenaceae</taxon>
        <taxon>Mycena</taxon>
    </lineage>
</organism>
<evidence type="ECO:0000256" key="1">
    <source>
        <dbReference type="ARBA" id="ARBA00022723"/>
    </source>
</evidence>
<dbReference type="CDD" id="cd00067">
    <property type="entry name" value="GAL4"/>
    <property type="match status" value="1"/>
</dbReference>
<dbReference type="InterPro" id="IPR050987">
    <property type="entry name" value="AtrR-like"/>
</dbReference>
<comment type="caution">
    <text evidence="5">The sequence shown here is derived from an EMBL/GenBank/DDBJ whole genome shotgun (WGS) entry which is preliminary data.</text>
</comment>
<dbReference type="EMBL" id="JARIHO010000027">
    <property type="protein sequence ID" value="KAJ7340006.1"/>
    <property type="molecule type" value="Genomic_DNA"/>
</dbReference>
<dbReference type="GO" id="GO:0000981">
    <property type="term" value="F:DNA-binding transcription factor activity, RNA polymerase II-specific"/>
    <property type="evidence" value="ECO:0007669"/>
    <property type="project" value="InterPro"/>
</dbReference>
<evidence type="ECO:0000313" key="6">
    <source>
        <dbReference type="Proteomes" id="UP001218218"/>
    </source>
</evidence>
<feature type="compositionally biased region" description="Polar residues" evidence="3">
    <location>
        <begin position="635"/>
        <end position="645"/>
    </location>
</feature>
<dbReference type="PANTHER" id="PTHR46910:SF38">
    <property type="entry name" value="ZN(2)-C6 FUNGAL-TYPE DOMAIN-CONTAINING PROTEIN"/>
    <property type="match status" value="1"/>
</dbReference>
<evidence type="ECO:0000313" key="5">
    <source>
        <dbReference type="EMBL" id="KAJ7340006.1"/>
    </source>
</evidence>
<name>A0AAD6ZUG6_9AGAR</name>
<dbReference type="Proteomes" id="UP001218218">
    <property type="component" value="Unassembled WGS sequence"/>
</dbReference>
<sequence length="773" mass="85295">MSSDGERANNQEPTKRKGNRPCDMCRRKKRRCDGGEPCGRCVKHEFSCTYQQRAMPRVASSSYVQSLETRLKTVEGLLRESNVTPSTDSPDSAPEKSQEDGLGLITRAIRGLNSPFPAPYSDDLTFLDVAESLGSLSLTNASNHGFQGKSSQAMLVKTAVDFWLRNDPSAISRPMLDPPSAKPWKLMPWDNSPPAMNYTFPPRDLLMRLVVLYFSNVNIFFPVLHRPTFEKTLASHAHLSDDGFAKTVLLVCALGARYSDDPRAHLPATPLGTAGWVWYDQVKLIVSGQPTLTGLQNYCLSVQFLDRTSGPRAAWTIVGFGIRLGQDIGAHRLKLRKRTISPEEELEKRAYWTLVLFDAQLSGALGRSIAIQSHDFDLDQPSPVDDEYWEPSLHNPAFSQPPDKPSLIDFFNCQLNLNRILSFTLKVFYSTNRSRSIIGVAEDSWEKLVMEFDSALNTWRDSVPAHLRWNQGRQTDDVFFDQAAALACNYHLTQILIHRPFIPAVKSSAGRPQCDPSLVSQCFPSLTICHNAARACSHVAEIHHRRRPNNPLPFAQTAVFTSGIVLLLSIWGGHRAGGAQNTDFSDVHRCLSVLRAYNERWPSAGPLLDTLEQLLKVDHALPRGAFAANPELPSPDNSSGSSHGTPLSLPPLQRDTDLGVPSSSAGQGWPAFDPTLEIFGDSYMLNHHYGPGEAPAHAPHVVPGGLRYHDPSAGAGTTPYADTSAYQSSWSFPAAPGDMQHRPHTYDTVAIWSAAPSGFEASDWDSYLNSMGT</sequence>
<dbReference type="SUPFAM" id="SSF57701">
    <property type="entry name" value="Zn2/Cys6 DNA-binding domain"/>
    <property type="match status" value="1"/>
</dbReference>
<reference evidence="5" key="1">
    <citation type="submission" date="2023-03" db="EMBL/GenBank/DDBJ databases">
        <title>Massive genome expansion in bonnet fungi (Mycena s.s.) driven by repeated elements and novel gene families across ecological guilds.</title>
        <authorList>
            <consortium name="Lawrence Berkeley National Laboratory"/>
            <person name="Harder C.B."/>
            <person name="Miyauchi S."/>
            <person name="Viragh M."/>
            <person name="Kuo A."/>
            <person name="Thoen E."/>
            <person name="Andreopoulos B."/>
            <person name="Lu D."/>
            <person name="Skrede I."/>
            <person name="Drula E."/>
            <person name="Henrissat B."/>
            <person name="Morin E."/>
            <person name="Kohler A."/>
            <person name="Barry K."/>
            <person name="LaButti K."/>
            <person name="Morin E."/>
            <person name="Salamov A."/>
            <person name="Lipzen A."/>
            <person name="Mereny Z."/>
            <person name="Hegedus B."/>
            <person name="Baldrian P."/>
            <person name="Stursova M."/>
            <person name="Weitz H."/>
            <person name="Taylor A."/>
            <person name="Grigoriev I.V."/>
            <person name="Nagy L.G."/>
            <person name="Martin F."/>
            <person name="Kauserud H."/>
        </authorList>
    </citation>
    <scope>NUCLEOTIDE SEQUENCE</scope>
    <source>
        <strain evidence="5">CBHHK002</strain>
    </source>
</reference>
<dbReference type="GO" id="GO:0006351">
    <property type="term" value="P:DNA-templated transcription"/>
    <property type="evidence" value="ECO:0007669"/>
    <property type="project" value="InterPro"/>
</dbReference>
<dbReference type="InterPro" id="IPR001138">
    <property type="entry name" value="Zn2Cys6_DnaBD"/>
</dbReference>
<proteinExistence type="predicted"/>
<feature type="compositionally biased region" description="Polar residues" evidence="3">
    <location>
        <begin position="81"/>
        <end position="90"/>
    </location>
</feature>
<evidence type="ECO:0000256" key="2">
    <source>
        <dbReference type="ARBA" id="ARBA00023242"/>
    </source>
</evidence>
<dbReference type="InterPro" id="IPR036864">
    <property type="entry name" value="Zn2-C6_fun-type_DNA-bd_sf"/>
</dbReference>
<dbReference type="PROSITE" id="PS00463">
    <property type="entry name" value="ZN2_CY6_FUNGAL_1"/>
    <property type="match status" value="1"/>
</dbReference>
<dbReference type="PROSITE" id="PS50048">
    <property type="entry name" value="ZN2_CY6_FUNGAL_2"/>
    <property type="match status" value="1"/>
</dbReference>
<feature type="region of interest" description="Disordered" evidence="3">
    <location>
        <begin position="1"/>
        <end position="35"/>
    </location>
</feature>
<feature type="compositionally biased region" description="Basic and acidic residues" evidence="3">
    <location>
        <begin position="1"/>
        <end position="15"/>
    </location>
</feature>
<gene>
    <name evidence="5" type="ORF">DFH08DRAFT_875915</name>
</gene>
<dbReference type="SMART" id="SM00066">
    <property type="entry name" value="GAL4"/>
    <property type="match status" value="1"/>
</dbReference>
<accession>A0AAD6ZUG6</accession>
<dbReference type="CDD" id="cd12148">
    <property type="entry name" value="fungal_TF_MHR"/>
    <property type="match status" value="1"/>
</dbReference>
<keyword evidence="1" id="KW-0479">Metal-binding</keyword>
<protein>
    <submittedName>
        <fullName evidence="5">Fungal-specific transcription factor domain-containing protein</fullName>
    </submittedName>
</protein>
<keyword evidence="6" id="KW-1185">Reference proteome</keyword>
<dbReference type="GO" id="GO:0003677">
    <property type="term" value="F:DNA binding"/>
    <property type="evidence" value="ECO:0007669"/>
    <property type="project" value="InterPro"/>
</dbReference>
<dbReference type="PANTHER" id="PTHR46910">
    <property type="entry name" value="TRANSCRIPTION FACTOR PDR1"/>
    <property type="match status" value="1"/>
</dbReference>
<evidence type="ECO:0000259" key="4">
    <source>
        <dbReference type="PROSITE" id="PS50048"/>
    </source>
</evidence>
<feature type="domain" description="Zn(2)-C6 fungal-type" evidence="4">
    <location>
        <begin position="21"/>
        <end position="50"/>
    </location>
</feature>
<dbReference type="Pfam" id="PF04082">
    <property type="entry name" value="Fungal_trans"/>
    <property type="match status" value="1"/>
</dbReference>